<gene>
    <name evidence="11 13 14" type="primary">abca8</name>
    <name evidence="13" type="synonym">abca8a</name>
</gene>
<evidence type="ECO:0000256" key="4">
    <source>
        <dbReference type="ARBA" id="ARBA00022692"/>
    </source>
</evidence>
<dbReference type="OMA" id="IVIRCKE"/>
<evidence type="ECO:0000313" key="11">
    <source>
        <dbReference type="Ensembl" id="ENSXETP00000028045"/>
    </source>
</evidence>
<keyword evidence="8" id="KW-0472">Membrane</keyword>
<reference evidence="11" key="2">
    <citation type="journal article" date="2010" name="Science">
        <title>The genome of the Western clawed frog Xenopus tropicalis.</title>
        <authorList>
            <person name="Hellsten U."/>
            <person name="Harland R.M."/>
            <person name="Gilchrist M.J."/>
            <person name="Hendrix D."/>
            <person name="Jurka J."/>
            <person name="Kapitonov V."/>
            <person name="Ovcharenko I."/>
            <person name="Putnam N.H."/>
            <person name="Shu S."/>
            <person name="Taher L."/>
            <person name="Blitz I.L."/>
            <person name="Blumberg B."/>
            <person name="Dichmann D.S."/>
            <person name="Dubchak I."/>
            <person name="Amaya E."/>
            <person name="Detter J.C."/>
            <person name="Fletcher R."/>
            <person name="Gerhard D.S."/>
            <person name="Goodstein D."/>
            <person name="Graves T."/>
            <person name="Grigoriev I.V."/>
            <person name="Grimwood J."/>
            <person name="Kawashima T."/>
            <person name="Lindquist E."/>
            <person name="Lucas S.M."/>
            <person name="Mead P.E."/>
            <person name="Mitros T."/>
            <person name="Ogino H."/>
            <person name="Ohta Y."/>
            <person name="Poliakov A.V."/>
            <person name="Pollet N."/>
            <person name="Robert J."/>
            <person name="Salamov A."/>
            <person name="Sater A.K."/>
            <person name="Schmutz J."/>
            <person name="Terry A."/>
            <person name="Vize P.D."/>
            <person name="Warren W.C."/>
            <person name="Wells D."/>
            <person name="Wills A."/>
            <person name="Wilson R.K."/>
            <person name="Zimmerman L.B."/>
            <person name="Zorn A.M."/>
            <person name="Grainger R."/>
            <person name="Grammer T."/>
            <person name="Khokha M.K."/>
            <person name="Richardson P.M."/>
            <person name="Rokhsar D.S."/>
        </authorList>
    </citation>
    <scope>NUCLEOTIDE SEQUENCE [LARGE SCALE GENOMIC DNA]</scope>
    <source>
        <strain evidence="11">Nigerian</strain>
    </source>
</reference>
<dbReference type="RefSeq" id="NP_001016876.1">
    <property type="nucleotide sequence ID" value="NM_001016876.2"/>
</dbReference>
<dbReference type="OrthoDB" id="8061355at2759"/>
<keyword evidence="12" id="KW-1185">Reference proteome</keyword>
<name>K9J852_XENTR</name>
<keyword evidence="4" id="KW-0812">Transmembrane</keyword>
<evidence type="ECO:0000259" key="10">
    <source>
        <dbReference type="Pfam" id="PF23321"/>
    </source>
</evidence>
<evidence type="ECO:0000256" key="6">
    <source>
        <dbReference type="ARBA" id="ARBA00022840"/>
    </source>
</evidence>
<comment type="similarity">
    <text evidence="2">Belongs to the ABC transporter superfamily. ABCA family.</text>
</comment>
<dbReference type="Xenbase" id="XB-GENE-1005441">
    <property type="gene designation" value="abca8"/>
</dbReference>
<sequence>MLAGEIRPTAGEVLLCGTDPDKSQNSQYDPTGSLGYCPQDNPLWPNLTVKQHLEIYAAVKGLKKKDAETAIKRVSEALELKEHLEKAARKLSAGVSRKVCFAISMLGNPNIVLLDEPSTGLDPKGQQRLWRAIRSAFRNKDRGAILTTHYMEEAEAVCDRVAIMVSGKLRCIGSIQQLKSKFGKGYLLEIKVKNSNQVDQIHNEIIQIFPHAARQDRFSSLLVYKIPVENVQSLSKAFLDLEEAKRAYNIEEYSFSQPTLTQVFIELTKEQEREDFDSASTFQWKQLRTESEGLA</sequence>
<comment type="subcellular location">
    <subcellularLocation>
        <location evidence="1">Membrane</location>
        <topology evidence="1">Multi-pass membrane protein</topology>
    </subcellularLocation>
</comment>
<dbReference type="CTD" id="10351"/>
<evidence type="ECO:0000259" key="9">
    <source>
        <dbReference type="Pfam" id="PF00005"/>
    </source>
</evidence>
<dbReference type="InterPro" id="IPR026082">
    <property type="entry name" value="ABCA"/>
</dbReference>
<evidence type="ECO:0000256" key="1">
    <source>
        <dbReference type="ARBA" id="ARBA00004141"/>
    </source>
</evidence>
<dbReference type="Ensembl" id="ENSXETT00000028045">
    <property type="protein sequence ID" value="ENSXETP00000028045"/>
    <property type="gene ID" value="ENSXETG00000021959"/>
</dbReference>
<dbReference type="GO" id="GO:0016887">
    <property type="term" value="F:ATP hydrolysis activity"/>
    <property type="evidence" value="ECO:0007669"/>
    <property type="project" value="InterPro"/>
</dbReference>
<dbReference type="InterPro" id="IPR056264">
    <property type="entry name" value="R2_ABCA1-4-like"/>
</dbReference>
<evidence type="ECO:0000256" key="7">
    <source>
        <dbReference type="ARBA" id="ARBA00022989"/>
    </source>
</evidence>
<evidence type="ECO:0000256" key="2">
    <source>
        <dbReference type="ARBA" id="ARBA00008869"/>
    </source>
</evidence>
<keyword evidence="5" id="KW-0547">Nucleotide-binding</keyword>
<dbReference type="GeneTree" id="ENSGT00940000162673"/>
<evidence type="ECO:0000313" key="14">
    <source>
        <dbReference type="Xenbase" id="XB-GENE-1005441"/>
    </source>
</evidence>
<dbReference type="AGR" id="Xenbase:XB-GENE-1005441"/>
<reference evidence="13" key="4">
    <citation type="submission" date="2025-04" db="UniProtKB">
        <authorList>
            <consortium name="RefSeq"/>
        </authorList>
    </citation>
    <scope>IDENTIFICATION</scope>
</reference>
<reference evidence="11" key="3">
    <citation type="submission" date="2012-12" db="UniProtKB">
        <authorList>
            <consortium name="Ensembl"/>
        </authorList>
    </citation>
    <scope>IDENTIFICATION</scope>
</reference>
<protein>
    <submittedName>
        <fullName evidence="11 13">ATP-binding cassette subfamily A member 8</fullName>
    </submittedName>
</protein>
<dbReference type="GO" id="GO:0005524">
    <property type="term" value="F:ATP binding"/>
    <property type="evidence" value="ECO:0007669"/>
    <property type="project" value="UniProtKB-KW"/>
</dbReference>
<dbReference type="PANTHER" id="PTHR19229:SF261">
    <property type="entry name" value="ATP BINDING CASSETTE SUBFAMILY A MEMBER 8 ISOFORM X1"/>
    <property type="match status" value="1"/>
</dbReference>
<feature type="domain" description="ABC transporter" evidence="9">
    <location>
        <begin position="1"/>
        <end position="118"/>
    </location>
</feature>
<organism evidence="11">
    <name type="scientific">Xenopus tropicalis</name>
    <name type="common">Western clawed frog</name>
    <name type="synonym">Silurana tropicalis</name>
    <dbReference type="NCBI Taxonomy" id="8364"/>
    <lineage>
        <taxon>Eukaryota</taxon>
        <taxon>Metazoa</taxon>
        <taxon>Chordata</taxon>
        <taxon>Craniata</taxon>
        <taxon>Vertebrata</taxon>
        <taxon>Euteleostomi</taxon>
        <taxon>Amphibia</taxon>
        <taxon>Batrachia</taxon>
        <taxon>Anura</taxon>
        <taxon>Pipoidea</taxon>
        <taxon>Pipidae</taxon>
        <taxon>Xenopodinae</taxon>
        <taxon>Xenopus</taxon>
        <taxon>Silurana</taxon>
    </lineage>
</organism>
<dbReference type="GO" id="GO:0140359">
    <property type="term" value="F:ABC-type transporter activity"/>
    <property type="evidence" value="ECO:0007669"/>
    <property type="project" value="InterPro"/>
</dbReference>
<keyword evidence="7" id="KW-1133">Transmembrane helix</keyword>
<dbReference type="CDD" id="cd03263">
    <property type="entry name" value="ABC_subfamily_A"/>
    <property type="match status" value="1"/>
</dbReference>
<accession>K9J852</accession>
<dbReference type="Gene3D" id="3.40.50.300">
    <property type="entry name" value="P-loop containing nucleotide triphosphate hydrolases"/>
    <property type="match status" value="1"/>
</dbReference>
<dbReference type="Bgee" id="ENSXETG00000021959">
    <property type="expression patterns" value="Expressed in liver and 12 other cell types or tissues"/>
</dbReference>
<dbReference type="Pfam" id="PF23321">
    <property type="entry name" value="R1_ABCA1"/>
    <property type="match status" value="1"/>
</dbReference>
<dbReference type="GO" id="GO:0016020">
    <property type="term" value="C:membrane"/>
    <property type="evidence" value="ECO:0007669"/>
    <property type="project" value="UniProtKB-SubCell"/>
</dbReference>
<dbReference type="Proteomes" id="UP000008143">
    <property type="component" value="Chromosome 10"/>
</dbReference>
<dbReference type="FunFam" id="3.40.50.300:FF:000335">
    <property type="entry name" value="ATP binding cassette subfamily A member 5"/>
    <property type="match status" value="1"/>
</dbReference>
<evidence type="ECO:0000256" key="8">
    <source>
        <dbReference type="ARBA" id="ARBA00023136"/>
    </source>
</evidence>
<dbReference type="AlphaFoldDB" id="K9J852"/>
<proteinExistence type="inferred from homology"/>
<keyword evidence="3" id="KW-0813">Transport</keyword>
<dbReference type="KEGG" id="xtr:549630"/>
<feature type="domain" description="ABCA1-4-like C-terminal R2 regulatory" evidence="10">
    <location>
        <begin position="183"/>
        <end position="257"/>
    </location>
</feature>
<dbReference type="SUPFAM" id="SSF52540">
    <property type="entry name" value="P-loop containing nucleoside triphosphate hydrolases"/>
    <property type="match status" value="1"/>
</dbReference>
<keyword evidence="6" id="KW-0067">ATP-binding</keyword>
<dbReference type="Pfam" id="PF00005">
    <property type="entry name" value="ABC_tran"/>
    <property type="match status" value="1"/>
</dbReference>
<dbReference type="InterPro" id="IPR027417">
    <property type="entry name" value="P-loop_NTPase"/>
</dbReference>
<evidence type="ECO:0000256" key="5">
    <source>
        <dbReference type="ARBA" id="ARBA00022741"/>
    </source>
</evidence>
<dbReference type="InterPro" id="IPR003439">
    <property type="entry name" value="ABC_transporter-like_ATP-bd"/>
</dbReference>
<dbReference type="GeneID" id="549630"/>
<evidence type="ECO:0000256" key="3">
    <source>
        <dbReference type="ARBA" id="ARBA00022448"/>
    </source>
</evidence>
<evidence type="ECO:0000313" key="13">
    <source>
        <dbReference type="RefSeq" id="NP_001016876.1"/>
    </source>
</evidence>
<evidence type="ECO:0000313" key="12">
    <source>
        <dbReference type="Proteomes" id="UP000008143"/>
    </source>
</evidence>
<dbReference type="PANTHER" id="PTHR19229">
    <property type="entry name" value="ATP-BINDING CASSETTE TRANSPORTER SUBFAMILY A ABCA"/>
    <property type="match status" value="1"/>
</dbReference>
<reference evidence="13" key="1">
    <citation type="journal article" date="2002" name="Dev. Dyn.">
        <title>Genetic and genomic tools for Xenopus research: The NIH Xenopus initiative.</title>
        <authorList>
            <person name="Klein S.L."/>
            <person name="Strausberg R.L."/>
            <person name="Wagner L."/>
            <person name="Pontius J."/>
            <person name="Clifton S.W."/>
            <person name="Richardson P."/>
        </authorList>
    </citation>
    <scope>NUCLEOTIDE SEQUENCE</scope>
</reference>